<comment type="function">
    <text evidence="12">Collagen VI acts as a cell-binding protein.</text>
</comment>
<dbReference type="FunFam" id="3.40.50.410:FF:000041">
    <property type="entry name" value="Collagen alpha-1(XXI) chain isoform X1"/>
    <property type="match status" value="1"/>
</dbReference>
<dbReference type="SUPFAM" id="SSF53300">
    <property type="entry name" value="vWA-like"/>
    <property type="match status" value="1"/>
</dbReference>
<dbReference type="SMART" id="SM00210">
    <property type="entry name" value="TSPN"/>
    <property type="match status" value="1"/>
</dbReference>
<accession>A0A498N526</accession>
<evidence type="ECO:0000313" key="19">
    <source>
        <dbReference type="Proteomes" id="UP000290572"/>
    </source>
</evidence>
<evidence type="ECO:0000256" key="10">
    <source>
        <dbReference type="ARBA" id="ARBA00023180"/>
    </source>
</evidence>
<evidence type="ECO:0000256" key="14">
    <source>
        <dbReference type="ARBA" id="ARBA00049648"/>
    </source>
</evidence>
<keyword evidence="3" id="KW-0963">Cytoplasm</keyword>
<keyword evidence="8" id="KW-0130">Cell adhesion</keyword>
<evidence type="ECO:0000259" key="17">
    <source>
        <dbReference type="PROSITE" id="PS50234"/>
    </source>
</evidence>
<comment type="similarity">
    <text evidence="14">Belongs to the fibril-associated collagens with interrupted helices (FACIT) family.</text>
</comment>
<evidence type="ECO:0000256" key="2">
    <source>
        <dbReference type="ARBA" id="ARBA00004498"/>
    </source>
</evidence>
<keyword evidence="11" id="KW-0379">Hydroxylation</keyword>
<feature type="compositionally biased region" description="Pro residues" evidence="16">
    <location>
        <begin position="856"/>
        <end position="865"/>
    </location>
</feature>
<dbReference type="InterPro" id="IPR036465">
    <property type="entry name" value="vWFA_dom_sf"/>
</dbReference>
<feature type="domain" description="VWFA" evidence="17">
    <location>
        <begin position="139"/>
        <end position="316"/>
    </location>
</feature>
<evidence type="ECO:0000256" key="5">
    <source>
        <dbReference type="ARBA" id="ARBA00022530"/>
    </source>
</evidence>
<dbReference type="InterPro" id="IPR013320">
    <property type="entry name" value="ConA-like_dom_sf"/>
</dbReference>
<dbReference type="FunFam" id="2.60.120.200:FF:000068">
    <property type="entry name" value="collagen alpha-1(XXI) chain isoform X1"/>
    <property type="match status" value="1"/>
</dbReference>
<feature type="compositionally biased region" description="Low complexity" evidence="16">
    <location>
        <begin position="789"/>
        <end position="799"/>
    </location>
</feature>
<dbReference type="STRING" id="84645.A0A498N526"/>
<keyword evidence="6" id="KW-0732">Signal</keyword>
<protein>
    <recommendedName>
        <fullName evidence="15">Collagen alpha-1(XXI) chain</fullName>
    </recommendedName>
</protein>
<evidence type="ECO:0000256" key="9">
    <source>
        <dbReference type="ARBA" id="ARBA00023119"/>
    </source>
</evidence>
<keyword evidence="4" id="KW-0964">Secreted</keyword>
<dbReference type="Proteomes" id="UP000290572">
    <property type="component" value="Unassembled WGS sequence"/>
</dbReference>
<dbReference type="PANTHER" id="PTHR24020">
    <property type="entry name" value="COLLAGEN ALPHA"/>
    <property type="match status" value="1"/>
</dbReference>
<dbReference type="SMART" id="SM00327">
    <property type="entry name" value="VWA"/>
    <property type="match status" value="1"/>
</dbReference>
<keyword evidence="9 18" id="KW-0176">Collagen</keyword>
<dbReference type="CDD" id="cd01472">
    <property type="entry name" value="vWA_collagen"/>
    <property type="match status" value="1"/>
</dbReference>
<reference evidence="18 19" key="1">
    <citation type="submission" date="2018-03" db="EMBL/GenBank/DDBJ databases">
        <title>Draft genome sequence of Rohu Carp (Labeo rohita).</title>
        <authorList>
            <person name="Das P."/>
            <person name="Kushwaha B."/>
            <person name="Joshi C.G."/>
            <person name="Kumar D."/>
            <person name="Nagpure N.S."/>
            <person name="Sahoo L."/>
            <person name="Das S.P."/>
            <person name="Bit A."/>
            <person name="Patnaik S."/>
            <person name="Meher P.K."/>
            <person name="Jayasankar P."/>
            <person name="Koringa P.G."/>
            <person name="Patel N.V."/>
            <person name="Hinsu A.T."/>
            <person name="Kumar R."/>
            <person name="Pandey M."/>
            <person name="Agarwal S."/>
            <person name="Srivastava S."/>
            <person name="Singh M."/>
            <person name="Iquebal M.A."/>
            <person name="Jaiswal S."/>
            <person name="Angadi U.B."/>
            <person name="Kumar N."/>
            <person name="Raza M."/>
            <person name="Shah T.M."/>
            <person name="Rai A."/>
            <person name="Jena J.K."/>
        </authorList>
    </citation>
    <scope>NUCLEOTIDE SEQUENCE [LARGE SCALE GENOMIC DNA]</scope>
    <source>
        <strain evidence="18">DASCIFA01</strain>
        <tissue evidence="18">Testis</tissue>
    </source>
</reference>
<comment type="caution">
    <text evidence="18">The sequence shown here is derived from an EMBL/GenBank/DDBJ whole genome shotgun (WGS) entry which is preliminary data.</text>
</comment>
<dbReference type="PROSITE" id="PS50234">
    <property type="entry name" value="VWFA"/>
    <property type="match status" value="1"/>
</dbReference>
<sequence>MVLKEKLGSRDSTENLVTKEDWAQQVTGENQETRGLKAMVFLATLGTRDQRVSVGDLGGHLMGNQVGWVRGAMLASQHLSRRRNGHLNKHPNVHLNGQLRGLGDASESSFEAMIKKACTEELEEHQKGDSPNHLTAPSDLVFILDGSWSVDDVNFEIVKRWLVNITMSFNIGQKFTQVGVVQYSDDPFLHIPLGKHFSSSNLIKAMESIEYMGGNTNTGKAIKFANDKLFALSERGPNGIAKIAVVLTDGKSQDEVLAAAEAARKKGIILFAIGVGSETEEAELRAIANKPSSTYVFSVEDYKAIAKIREVIRQKLCEETVCPAKIPINSRDEKGFDILLHLNLAKKAKKTQGSFYGSKAYQVTSRVDLSESTRMLFPGGLPPSYVFVATLKYKGSVVMEKWDLWRIQTKDEKPQMAVTLNGLDRTVMFTTTTSSTSSGTQTVVFTKPPAKKLFDEKWHQLRLLVTEEDVTLYVDDLEIETLALEPPDGIFINGHTQVGKYVTKETTVPCANGPGDIDPTPEPCVCPPGPPGAPGMKNREEQEILVNLAQLVLMGDSGIPGLPGPPGKPGEKGEKGSRGPAGPPGYPGELGAPGRDGKDGLPGGIGLKGDPGPPGNPGVDGREGHPGIPGIPGNDEVLPHALLHNLASCMHFVVYKSHYYRNFNYPKYIENGHLLVLLKGEAGLPGPKGAKGTPGDLGTKGDSGEPGQQGPPGLEGKPGEPGAAGQPGHPGMPGSLGQKGQRGDAGERGVEGLPGTAGQKGEKGTAGEPGQRGQIGHQGLPGQRGQTGPSGPRGLSGELGPPGPPGPEGQPGRELSEQHIQQICRDVLRSEIPALLLSSQHNHHRSCEHCYTRVGPPGPPGPPGPHGSRGFPGLSGSNGLQGQRGLPGRPGVPGMKGDPGEQGEKGNQGRSQIGDPGLPGPPGPVGPPGVGKPGQPGKPGPAGHNGEEGKRGHPGDPGQPGVCHPSMCYGAMLRRDPFSKGPNY</sequence>
<comment type="similarity">
    <text evidence="13">Belongs to the type VI collagen family.</text>
</comment>
<dbReference type="PRINTS" id="PR00453">
    <property type="entry name" value="VWFADOMAIN"/>
</dbReference>
<name>A0A498N526_LABRO</name>
<proteinExistence type="inferred from homology"/>
<dbReference type="AlphaFoldDB" id="A0A498N526"/>
<evidence type="ECO:0000256" key="1">
    <source>
        <dbReference type="ARBA" id="ARBA00004496"/>
    </source>
</evidence>
<evidence type="ECO:0000256" key="4">
    <source>
        <dbReference type="ARBA" id="ARBA00022525"/>
    </source>
</evidence>
<dbReference type="InterPro" id="IPR002035">
    <property type="entry name" value="VWF_A"/>
</dbReference>
<evidence type="ECO:0000256" key="8">
    <source>
        <dbReference type="ARBA" id="ARBA00022889"/>
    </source>
</evidence>
<evidence type="ECO:0000256" key="15">
    <source>
        <dbReference type="ARBA" id="ARBA00074870"/>
    </source>
</evidence>
<dbReference type="InterPro" id="IPR050525">
    <property type="entry name" value="ECM_Assembly_Org"/>
</dbReference>
<evidence type="ECO:0000256" key="3">
    <source>
        <dbReference type="ARBA" id="ARBA00022490"/>
    </source>
</evidence>
<evidence type="ECO:0000256" key="11">
    <source>
        <dbReference type="ARBA" id="ARBA00023278"/>
    </source>
</evidence>
<evidence type="ECO:0000313" key="18">
    <source>
        <dbReference type="EMBL" id="RXN27313.1"/>
    </source>
</evidence>
<feature type="compositionally biased region" description="Pro residues" evidence="16">
    <location>
        <begin position="918"/>
        <end position="927"/>
    </location>
</feature>
<dbReference type="Pfam" id="PF00092">
    <property type="entry name" value="VWA"/>
    <property type="match status" value="1"/>
</dbReference>
<organism evidence="18 19">
    <name type="scientific">Labeo rohita</name>
    <name type="common">Indian major carp</name>
    <name type="synonym">Cyprinus rohita</name>
    <dbReference type="NCBI Taxonomy" id="84645"/>
    <lineage>
        <taxon>Eukaryota</taxon>
        <taxon>Metazoa</taxon>
        <taxon>Chordata</taxon>
        <taxon>Craniata</taxon>
        <taxon>Vertebrata</taxon>
        <taxon>Euteleostomi</taxon>
        <taxon>Actinopterygii</taxon>
        <taxon>Neopterygii</taxon>
        <taxon>Teleostei</taxon>
        <taxon>Ostariophysi</taxon>
        <taxon>Cypriniformes</taxon>
        <taxon>Cyprinidae</taxon>
        <taxon>Labeoninae</taxon>
        <taxon>Labeonini</taxon>
        <taxon>Labeo</taxon>
    </lineage>
</organism>
<evidence type="ECO:0000256" key="16">
    <source>
        <dbReference type="SAM" id="MobiDB-lite"/>
    </source>
</evidence>
<dbReference type="Gene3D" id="3.40.50.410">
    <property type="entry name" value="von Willebrand factor, type A domain"/>
    <property type="match status" value="1"/>
</dbReference>
<evidence type="ECO:0000256" key="13">
    <source>
        <dbReference type="ARBA" id="ARBA00044000"/>
    </source>
</evidence>
<dbReference type="GO" id="GO:0005737">
    <property type="term" value="C:cytoplasm"/>
    <property type="evidence" value="ECO:0007669"/>
    <property type="project" value="UniProtKB-SubCell"/>
</dbReference>
<dbReference type="GO" id="GO:0005581">
    <property type="term" value="C:collagen trimer"/>
    <property type="evidence" value="ECO:0007669"/>
    <property type="project" value="UniProtKB-KW"/>
</dbReference>
<dbReference type="Gene3D" id="1.20.5.320">
    <property type="entry name" value="6-Phosphogluconate Dehydrogenase, domain 3"/>
    <property type="match status" value="1"/>
</dbReference>
<feature type="compositionally biased region" description="Basic and acidic residues" evidence="16">
    <location>
        <begin position="741"/>
        <end position="750"/>
    </location>
</feature>
<keyword evidence="10" id="KW-0325">Glycoprotein</keyword>
<dbReference type="SUPFAM" id="SSF49899">
    <property type="entry name" value="Concanavalin A-like lectins/glucanases"/>
    <property type="match status" value="1"/>
</dbReference>
<keyword evidence="5" id="KW-0272">Extracellular matrix</keyword>
<dbReference type="Gene3D" id="2.60.120.200">
    <property type="match status" value="1"/>
</dbReference>
<dbReference type="InterPro" id="IPR048287">
    <property type="entry name" value="TSPN-like_N"/>
</dbReference>
<feature type="compositionally biased region" description="Low complexity" evidence="16">
    <location>
        <begin position="705"/>
        <end position="733"/>
    </location>
</feature>
<gene>
    <name evidence="18" type="ORF">ROHU_020192</name>
</gene>
<dbReference type="EMBL" id="QBIY01012042">
    <property type="protein sequence ID" value="RXN27313.1"/>
    <property type="molecule type" value="Genomic_DNA"/>
</dbReference>
<feature type="compositionally biased region" description="Gly residues" evidence="16">
    <location>
        <begin position="600"/>
        <end position="609"/>
    </location>
</feature>
<feature type="region of interest" description="Disordered" evidence="16">
    <location>
        <begin position="686"/>
        <end position="819"/>
    </location>
</feature>
<feature type="compositionally biased region" description="Basic and acidic residues" evidence="16">
    <location>
        <begin position="945"/>
        <end position="954"/>
    </location>
</feature>
<dbReference type="GO" id="GO:0007155">
    <property type="term" value="P:cell adhesion"/>
    <property type="evidence" value="ECO:0007669"/>
    <property type="project" value="UniProtKB-KW"/>
</dbReference>
<keyword evidence="19" id="KW-1185">Reference proteome</keyword>
<feature type="region of interest" description="Disordered" evidence="16">
    <location>
        <begin position="556"/>
        <end position="633"/>
    </location>
</feature>
<evidence type="ECO:0000256" key="7">
    <source>
        <dbReference type="ARBA" id="ARBA00022737"/>
    </source>
</evidence>
<keyword evidence="7" id="KW-0677">Repeat</keyword>
<dbReference type="InterPro" id="IPR008160">
    <property type="entry name" value="Collagen"/>
</dbReference>
<dbReference type="PANTHER" id="PTHR24020:SF90">
    <property type="entry name" value="COLLAGEN ALPHA-1(XXI) CHAIN"/>
    <property type="match status" value="1"/>
</dbReference>
<evidence type="ECO:0000256" key="12">
    <source>
        <dbReference type="ARBA" id="ARBA00043858"/>
    </source>
</evidence>
<comment type="subcellular location">
    <subcellularLocation>
        <location evidence="1">Cytoplasm</location>
    </subcellularLocation>
    <subcellularLocation>
        <location evidence="2">Secreted</location>
        <location evidence="2">Extracellular space</location>
        <location evidence="2">Extracellular matrix</location>
    </subcellularLocation>
</comment>
<dbReference type="Pfam" id="PF01391">
    <property type="entry name" value="Collagen"/>
    <property type="match status" value="5"/>
</dbReference>
<feature type="region of interest" description="Disordered" evidence="16">
    <location>
        <begin position="848"/>
        <end position="965"/>
    </location>
</feature>
<evidence type="ECO:0000256" key="6">
    <source>
        <dbReference type="ARBA" id="ARBA00022729"/>
    </source>
</evidence>